<dbReference type="Gene3D" id="3.30.1310.10">
    <property type="entry name" value="Nucleoid-associated protein YbaB-like domain"/>
    <property type="match status" value="1"/>
</dbReference>
<organism evidence="2 3">
    <name type="scientific">Amycolatopsis azurea DSM 43854</name>
    <dbReference type="NCBI Taxonomy" id="1238180"/>
    <lineage>
        <taxon>Bacteria</taxon>
        <taxon>Bacillati</taxon>
        <taxon>Actinomycetota</taxon>
        <taxon>Actinomycetes</taxon>
        <taxon>Pseudonocardiales</taxon>
        <taxon>Pseudonocardiaceae</taxon>
        <taxon>Amycolatopsis</taxon>
    </lineage>
</organism>
<feature type="region of interest" description="Disordered" evidence="1">
    <location>
        <begin position="90"/>
        <end position="119"/>
    </location>
</feature>
<protein>
    <submittedName>
        <fullName evidence="2">Uncharacterized protein</fullName>
    </submittedName>
</protein>
<dbReference type="AlphaFoldDB" id="M2Q543"/>
<accession>M2Q543</accession>
<dbReference type="Proteomes" id="UP000014137">
    <property type="component" value="Unassembled WGS sequence"/>
</dbReference>
<evidence type="ECO:0000313" key="3">
    <source>
        <dbReference type="Proteomes" id="UP000014137"/>
    </source>
</evidence>
<dbReference type="InterPro" id="IPR036894">
    <property type="entry name" value="YbaB-like_sf"/>
</dbReference>
<comment type="caution">
    <text evidence="2">The sequence shown here is derived from an EMBL/GenBank/DDBJ whole genome shotgun (WGS) entry which is preliminary data.</text>
</comment>
<gene>
    <name evidence="2" type="ORF">C791_2613</name>
</gene>
<sequence length="119" mass="12381">MSMAELSNPQLIEEMRWQLREIEARKAENVKALAGLAASGGVTEVTSPDEAVTVTVGPGGVIGEVRLTDKAMSVGAGALGAVITATIHRALTGDPAPRPKRPAPAEVEHDEPADTVFDL</sequence>
<dbReference type="EMBL" id="ANMG01000025">
    <property type="protein sequence ID" value="EMD27105.1"/>
    <property type="molecule type" value="Genomic_DNA"/>
</dbReference>
<name>M2Q543_9PSEU</name>
<proteinExistence type="predicted"/>
<evidence type="ECO:0000313" key="2">
    <source>
        <dbReference type="EMBL" id="EMD27105.1"/>
    </source>
</evidence>
<reference evidence="2 3" key="1">
    <citation type="submission" date="2012-10" db="EMBL/GenBank/DDBJ databases">
        <title>Genome assembly of Amycolatopsis azurea DSM 43854.</title>
        <authorList>
            <person name="Khatri I."/>
            <person name="Kaur I."/>
            <person name="Subramanian S."/>
            <person name="Mayilraj S."/>
        </authorList>
    </citation>
    <scope>NUCLEOTIDE SEQUENCE [LARGE SCALE GENOMIC DNA]</scope>
    <source>
        <strain evidence="2 3">DSM 43854</strain>
    </source>
</reference>
<evidence type="ECO:0000256" key="1">
    <source>
        <dbReference type="SAM" id="MobiDB-lite"/>
    </source>
</evidence>
<dbReference type="PATRIC" id="fig|1238180.3.peg.3212"/>